<organism evidence="10 11">
    <name type="scientific">Paenibacillus auburnensis</name>
    <dbReference type="NCBI Taxonomy" id="2905649"/>
    <lineage>
        <taxon>Bacteria</taxon>
        <taxon>Bacillati</taxon>
        <taxon>Bacillota</taxon>
        <taxon>Bacilli</taxon>
        <taxon>Bacillales</taxon>
        <taxon>Paenibacillaceae</taxon>
        <taxon>Paenibacillus</taxon>
    </lineage>
</organism>
<comment type="subcellular location">
    <subcellularLocation>
        <location evidence="1">Membrane</location>
        <topology evidence="1">Lipid-anchor</topology>
    </subcellularLocation>
</comment>
<dbReference type="InterPro" id="IPR008844">
    <property type="entry name" value="Spore_GerAC-like"/>
</dbReference>
<keyword evidence="11" id="KW-1185">Reference proteome</keyword>
<dbReference type="PANTHER" id="PTHR35789:SF1">
    <property type="entry name" value="SPORE GERMINATION PROTEIN B3"/>
    <property type="match status" value="1"/>
</dbReference>
<keyword evidence="5" id="KW-0472">Membrane</keyword>
<comment type="similarity">
    <text evidence="2">Belongs to the GerABKC lipoprotein family.</text>
</comment>
<evidence type="ECO:0000256" key="3">
    <source>
        <dbReference type="ARBA" id="ARBA00022544"/>
    </source>
</evidence>
<sequence length="385" mass="42876">MKPIKLGVVLLLLLNLTGCWSKIELDQLTFIFGMYIDVGKEPGTVEVSINAPLPNRLMSSTPAGGSQGKSYSLVTKTASTITDAIILIQKDLSRRLDISHIKVIVIGKEYAARGIYELLEWTKRQPELPIGTYIMAAPGKAKQIARLSAIFEQLPDQVLRNFSELNLTYATTIRNCLQAEANNMGYAMNYLSFGENPDEMEQGKPVQWAGVQGVMLFNKMKMKDTLSGADSRALSWAAGDLAGHIALPMYTVKWEEDSKGKASALFYNNSVSHSVKMTGEGPVFYIKLKGKASITLFRDNGAENAIDHSGTIKRNLEERVTADVRRAIRKTQEAGADVLQLGMLLEWNHPKEWRKLKEKWDEYYAKEAEIRVTADFSIDDFGASK</sequence>
<dbReference type="PANTHER" id="PTHR35789">
    <property type="entry name" value="SPORE GERMINATION PROTEIN B3"/>
    <property type="match status" value="1"/>
</dbReference>
<evidence type="ECO:0000313" key="11">
    <source>
        <dbReference type="Proteomes" id="UP000838324"/>
    </source>
</evidence>
<evidence type="ECO:0000256" key="7">
    <source>
        <dbReference type="ARBA" id="ARBA00023288"/>
    </source>
</evidence>
<protein>
    <submittedName>
        <fullName evidence="10">Spore germination protein B3</fullName>
    </submittedName>
</protein>
<name>A0ABM9BNR1_9BACL</name>
<keyword evidence="3" id="KW-0309">Germination</keyword>
<evidence type="ECO:0000313" key="10">
    <source>
        <dbReference type="EMBL" id="CAH1191357.1"/>
    </source>
</evidence>
<keyword evidence="7" id="KW-0449">Lipoprotein</keyword>
<accession>A0ABM9BNR1</accession>
<evidence type="ECO:0000256" key="2">
    <source>
        <dbReference type="ARBA" id="ARBA00007886"/>
    </source>
</evidence>
<feature type="domain" description="Spore germination GerAC-like C-terminal" evidence="8">
    <location>
        <begin position="212"/>
        <end position="382"/>
    </location>
</feature>
<evidence type="ECO:0000256" key="4">
    <source>
        <dbReference type="ARBA" id="ARBA00022729"/>
    </source>
</evidence>
<gene>
    <name evidence="10" type="primary">gerBC_3</name>
    <name evidence="10" type="ORF">PAECIP111892_00613</name>
</gene>
<proteinExistence type="inferred from homology"/>
<dbReference type="InterPro" id="IPR057336">
    <property type="entry name" value="GerAC_N"/>
</dbReference>
<evidence type="ECO:0000259" key="9">
    <source>
        <dbReference type="Pfam" id="PF25198"/>
    </source>
</evidence>
<keyword evidence="4" id="KW-0732">Signal</keyword>
<dbReference type="NCBIfam" id="TIGR02887">
    <property type="entry name" value="spore_ger_x_C"/>
    <property type="match status" value="1"/>
</dbReference>
<dbReference type="Proteomes" id="UP000838324">
    <property type="component" value="Unassembled WGS sequence"/>
</dbReference>
<dbReference type="Gene3D" id="3.30.300.210">
    <property type="entry name" value="Nutrient germinant receptor protein C, domain 3"/>
    <property type="match status" value="1"/>
</dbReference>
<dbReference type="EMBL" id="CAKMMG010000001">
    <property type="protein sequence ID" value="CAH1191357.1"/>
    <property type="molecule type" value="Genomic_DNA"/>
</dbReference>
<keyword evidence="6" id="KW-0564">Palmitate</keyword>
<evidence type="ECO:0000259" key="8">
    <source>
        <dbReference type="Pfam" id="PF05504"/>
    </source>
</evidence>
<comment type="caution">
    <text evidence="10">The sequence shown here is derived from an EMBL/GenBank/DDBJ whole genome shotgun (WGS) entry which is preliminary data.</text>
</comment>
<evidence type="ECO:0000256" key="5">
    <source>
        <dbReference type="ARBA" id="ARBA00023136"/>
    </source>
</evidence>
<evidence type="ECO:0000256" key="1">
    <source>
        <dbReference type="ARBA" id="ARBA00004635"/>
    </source>
</evidence>
<reference evidence="10" key="1">
    <citation type="submission" date="2022-01" db="EMBL/GenBank/DDBJ databases">
        <authorList>
            <person name="Criscuolo A."/>
        </authorList>
    </citation>
    <scope>NUCLEOTIDE SEQUENCE</scope>
    <source>
        <strain evidence="10">CIP111892</strain>
    </source>
</reference>
<feature type="domain" description="Spore germination protein N-terminal" evidence="9">
    <location>
        <begin position="22"/>
        <end position="173"/>
    </location>
</feature>
<dbReference type="RefSeq" id="WP_236329633.1">
    <property type="nucleotide sequence ID" value="NZ_CAKMMG010000001.1"/>
</dbReference>
<dbReference type="InterPro" id="IPR038501">
    <property type="entry name" value="Spore_GerAC_C_sf"/>
</dbReference>
<evidence type="ECO:0000256" key="6">
    <source>
        <dbReference type="ARBA" id="ARBA00023139"/>
    </source>
</evidence>
<dbReference type="Pfam" id="PF25198">
    <property type="entry name" value="Spore_GerAC_N"/>
    <property type="match status" value="1"/>
</dbReference>
<dbReference type="InterPro" id="IPR046953">
    <property type="entry name" value="Spore_GerAC-like_C"/>
</dbReference>
<dbReference type="Pfam" id="PF05504">
    <property type="entry name" value="Spore_GerAC"/>
    <property type="match status" value="1"/>
</dbReference>